<dbReference type="OrthoDB" id="1896086at2759"/>
<reference evidence="3" key="1">
    <citation type="journal article" date="2020" name="Stud. Mycol.">
        <title>101 Dothideomycetes genomes: a test case for predicting lifestyles and emergence of pathogens.</title>
        <authorList>
            <person name="Haridas S."/>
            <person name="Albert R."/>
            <person name="Binder M."/>
            <person name="Bloem J."/>
            <person name="Labutti K."/>
            <person name="Salamov A."/>
            <person name="Andreopoulos B."/>
            <person name="Baker S."/>
            <person name="Barry K."/>
            <person name="Bills G."/>
            <person name="Bluhm B."/>
            <person name="Cannon C."/>
            <person name="Castanera R."/>
            <person name="Culley D."/>
            <person name="Daum C."/>
            <person name="Ezra D."/>
            <person name="Gonzalez J."/>
            <person name="Henrissat B."/>
            <person name="Kuo A."/>
            <person name="Liang C."/>
            <person name="Lipzen A."/>
            <person name="Lutzoni F."/>
            <person name="Magnuson J."/>
            <person name="Mondo S."/>
            <person name="Nolan M."/>
            <person name="Ohm R."/>
            <person name="Pangilinan J."/>
            <person name="Park H.-J."/>
            <person name="Ramirez L."/>
            <person name="Alfaro M."/>
            <person name="Sun H."/>
            <person name="Tritt A."/>
            <person name="Yoshinaga Y."/>
            <person name="Zwiers L.-H."/>
            <person name="Turgeon B."/>
            <person name="Goodwin S."/>
            <person name="Spatafora J."/>
            <person name="Crous P."/>
            <person name="Grigoriev I."/>
        </authorList>
    </citation>
    <scope>NUCLEOTIDE SEQUENCE</scope>
    <source>
        <strain evidence="3">CBS 183.55</strain>
    </source>
</reference>
<keyword evidence="2" id="KW-0732">Signal</keyword>
<accession>A0A6A5RSQ8</accession>
<feature type="signal peptide" evidence="2">
    <location>
        <begin position="1"/>
        <end position="19"/>
    </location>
</feature>
<evidence type="ECO:0000313" key="3">
    <source>
        <dbReference type="EMBL" id="KAF1930144.1"/>
    </source>
</evidence>
<evidence type="ECO:0000256" key="2">
    <source>
        <dbReference type="SAM" id="SignalP"/>
    </source>
</evidence>
<organism evidence="3 4">
    <name type="scientific">Didymella exigua CBS 183.55</name>
    <dbReference type="NCBI Taxonomy" id="1150837"/>
    <lineage>
        <taxon>Eukaryota</taxon>
        <taxon>Fungi</taxon>
        <taxon>Dikarya</taxon>
        <taxon>Ascomycota</taxon>
        <taxon>Pezizomycotina</taxon>
        <taxon>Dothideomycetes</taxon>
        <taxon>Pleosporomycetidae</taxon>
        <taxon>Pleosporales</taxon>
        <taxon>Pleosporineae</taxon>
        <taxon>Didymellaceae</taxon>
        <taxon>Didymella</taxon>
    </lineage>
</organism>
<dbReference type="EMBL" id="ML978964">
    <property type="protein sequence ID" value="KAF1930144.1"/>
    <property type="molecule type" value="Genomic_DNA"/>
</dbReference>
<sequence>MSAYILGLIIGLLANKAMAGCMPSKQADCTPGAQWLNKCPKGMPKKWACLDPKIDFPTVDCIAADIIACGTLEKNPALFYSFGATTIEVRTKVRDKLSPKPVMFNDALPQDWDDKVARDPRFGLLQGKIADPGYEKRYDAYVNRFSAAMAKVAQREVIIVTATRTSRNTGEGAYSLPDPQTPAENRWRLYEFPVAQRNLKVTSVVSYALEEKPLKKVVDFQPGVKGALLPMPTFPNPPKPAGQRPASPQQPAPGPSTPRPNTTPGSPKKPAPGSPKKPGSGKRSKRSTRAERREEMLGDARA</sequence>
<name>A0A6A5RSQ8_9PLEO</name>
<protein>
    <submittedName>
        <fullName evidence="3">Uncharacterized protein</fullName>
    </submittedName>
</protein>
<evidence type="ECO:0000256" key="1">
    <source>
        <dbReference type="SAM" id="MobiDB-lite"/>
    </source>
</evidence>
<feature type="chain" id="PRO_5025524025" evidence="2">
    <location>
        <begin position="20"/>
        <end position="302"/>
    </location>
</feature>
<keyword evidence="4" id="KW-1185">Reference proteome</keyword>
<feature type="compositionally biased region" description="Basic and acidic residues" evidence="1">
    <location>
        <begin position="288"/>
        <end position="302"/>
    </location>
</feature>
<gene>
    <name evidence="3" type="ORF">M421DRAFT_3896</name>
</gene>
<dbReference type="Proteomes" id="UP000800082">
    <property type="component" value="Unassembled WGS sequence"/>
</dbReference>
<dbReference type="RefSeq" id="XP_033450392.1">
    <property type="nucleotide sequence ID" value="XM_033589970.1"/>
</dbReference>
<feature type="compositionally biased region" description="Pro residues" evidence="1">
    <location>
        <begin position="248"/>
        <end position="258"/>
    </location>
</feature>
<evidence type="ECO:0000313" key="4">
    <source>
        <dbReference type="Proteomes" id="UP000800082"/>
    </source>
</evidence>
<dbReference type="GeneID" id="54347620"/>
<dbReference type="AlphaFoldDB" id="A0A6A5RSQ8"/>
<feature type="region of interest" description="Disordered" evidence="1">
    <location>
        <begin position="229"/>
        <end position="302"/>
    </location>
</feature>
<proteinExistence type="predicted"/>